<dbReference type="Pfam" id="PF21102">
    <property type="entry name" value="DprA_N"/>
    <property type="match status" value="1"/>
</dbReference>
<dbReference type="InterPro" id="IPR057666">
    <property type="entry name" value="DrpA_SLOG"/>
</dbReference>
<accession>X5MF85</accession>
<dbReference type="Pfam" id="PF17782">
    <property type="entry name" value="WHD_DprA"/>
    <property type="match status" value="1"/>
</dbReference>
<dbReference type="InterPro" id="IPR003488">
    <property type="entry name" value="DprA"/>
</dbReference>
<feature type="domain" description="Smf/DprA SLOG" evidence="2">
    <location>
        <begin position="85"/>
        <end position="289"/>
    </location>
</feature>
<dbReference type="OrthoDB" id="9785707at2"/>
<dbReference type="HOGENOM" id="CLU_029601_1_1_5"/>
<organism evidence="4 5">
    <name type="scientific">Candidatus Phaeomarinibacter ectocarpi</name>
    <dbReference type="NCBI Taxonomy" id="1458461"/>
    <lineage>
        <taxon>Bacteria</taxon>
        <taxon>Pseudomonadati</taxon>
        <taxon>Pseudomonadota</taxon>
        <taxon>Alphaproteobacteria</taxon>
        <taxon>Hyphomicrobiales</taxon>
        <taxon>Parvibaculaceae</taxon>
        <taxon>Candidatus Phaeomarinibacter</taxon>
    </lineage>
</organism>
<dbReference type="RefSeq" id="WP_043949224.1">
    <property type="nucleotide sequence ID" value="NZ_HG966617.1"/>
</dbReference>
<evidence type="ECO:0000259" key="3">
    <source>
        <dbReference type="Pfam" id="PF17782"/>
    </source>
</evidence>
<dbReference type="Gene3D" id="1.10.10.10">
    <property type="entry name" value="Winged helix-like DNA-binding domain superfamily/Winged helix DNA-binding domain"/>
    <property type="match status" value="1"/>
</dbReference>
<dbReference type="STRING" id="1458461.BN1012_Phect3215"/>
<dbReference type="KEGG" id="pect:BN1012_Phect3215"/>
<dbReference type="Proteomes" id="UP000032160">
    <property type="component" value="Chromosome I"/>
</dbReference>
<dbReference type="Gene3D" id="3.40.50.450">
    <property type="match status" value="1"/>
</dbReference>
<proteinExistence type="inferred from homology"/>
<feature type="domain" description="DprA winged helix" evidence="3">
    <location>
        <begin position="330"/>
        <end position="376"/>
    </location>
</feature>
<dbReference type="GO" id="GO:0009294">
    <property type="term" value="P:DNA-mediated transformation"/>
    <property type="evidence" value="ECO:0007669"/>
    <property type="project" value="InterPro"/>
</dbReference>
<evidence type="ECO:0000259" key="2">
    <source>
        <dbReference type="Pfam" id="PF02481"/>
    </source>
</evidence>
<dbReference type="NCBIfam" id="TIGR00732">
    <property type="entry name" value="dprA"/>
    <property type="match status" value="1"/>
</dbReference>
<dbReference type="PATRIC" id="fig|1458461.3.peg.3221"/>
<evidence type="ECO:0000313" key="4">
    <source>
        <dbReference type="EMBL" id="CDO61427.1"/>
    </source>
</evidence>
<evidence type="ECO:0000313" key="5">
    <source>
        <dbReference type="Proteomes" id="UP000032160"/>
    </source>
</evidence>
<dbReference type="AlphaFoldDB" id="X5MF85"/>
<reference evidence="4 5" key="1">
    <citation type="journal article" date="2014" name="Front. Genet.">
        <title>Genome and metabolic network of "Candidatus Phaeomarinobacter ectocarpi" Ec32, a new candidate genus of Alphaproteobacteria frequently associated with brown algae.</title>
        <authorList>
            <person name="Dittami S.M."/>
            <person name="Barbeyron T."/>
            <person name="Boyen C."/>
            <person name="Cambefort J."/>
            <person name="Collet G."/>
            <person name="Delage L."/>
            <person name="Gobet A."/>
            <person name="Groisillier A."/>
            <person name="Leblanc C."/>
            <person name="Michel G."/>
            <person name="Scornet D."/>
            <person name="Siegel A."/>
            <person name="Tapia J.E."/>
            <person name="Tonon T."/>
        </authorList>
    </citation>
    <scope>NUCLEOTIDE SEQUENCE [LARGE SCALE GENOMIC DNA]</scope>
    <source>
        <strain evidence="4 5">Ec32</strain>
    </source>
</reference>
<gene>
    <name evidence="4" type="ORF">BN1012_Phect3215</name>
</gene>
<comment type="similarity">
    <text evidence="1">Belongs to the DprA/Smf family.</text>
</comment>
<dbReference type="InterPro" id="IPR041614">
    <property type="entry name" value="DprA_WH"/>
</dbReference>
<dbReference type="PANTHER" id="PTHR43022">
    <property type="entry name" value="PROTEIN SMF"/>
    <property type="match status" value="1"/>
</dbReference>
<dbReference type="PANTHER" id="PTHR43022:SF1">
    <property type="entry name" value="PROTEIN SMF"/>
    <property type="match status" value="1"/>
</dbReference>
<evidence type="ECO:0000256" key="1">
    <source>
        <dbReference type="ARBA" id="ARBA00006525"/>
    </source>
</evidence>
<protein>
    <submittedName>
        <fullName evidence="4">Rossmann fold nucleotide-binding protein Smf possibly involved in DNA uptake</fullName>
    </submittedName>
</protein>
<dbReference type="InterPro" id="IPR036388">
    <property type="entry name" value="WH-like_DNA-bd_sf"/>
</dbReference>
<dbReference type="Pfam" id="PF02481">
    <property type="entry name" value="DNA_processg_A"/>
    <property type="match status" value="1"/>
</dbReference>
<keyword evidence="5" id="KW-1185">Reference proteome</keyword>
<dbReference type="SUPFAM" id="SSF102405">
    <property type="entry name" value="MCP/YpsA-like"/>
    <property type="match status" value="1"/>
</dbReference>
<name>X5MF85_9HYPH</name>
<dbReference type="EMBL" id="HG966617">
    <property type="protein sequence ID" value="CDO61427.1"/>
    <property type="molecule type" value="Genomic_DNA"/>
</dbReference>
<sequence>MSIGAPWQTPQNTPELVDWLRLIRSQNIGAHTFWGLLSKYGSAAEALQALPELAGRGRRRTVKLATESDAAHELEQINRYGAKPVAIGQAGYPPLLAQVESPPPFLTVMGDASIASPRTIGIVGARNASASGRKMADLMAQGLGRHGVTIASGLARGVDTHAHKASLDTGTVAVTAGGINRIYPKENTDLYHQISELGAVISEMPFDAEPIARFFPRRNRLISGMSAGVVVIEAAARSGSLITARFALEQGREVFAVPGSPLDQRAQGTNGLLRNGATLVQTPEDVLEGIESQFSDPGSPTFPFGRIEQEQATSPNTDDVTDLDPKTISSTVLELLSPTPIQIDDLARLSGIHIAAVSAAVLELEISGQATRHPGGGVSAN</sequence>